<reference evidence="2" key="2">
    <citation type="submission" date="2014-03" db="EMBL/GenBank/DDBJ databases">
        <title>Candidatus Competibacter-lineage genomes retrieved from metagenomes reveal functional metabolic diversity.</title>
        <authorList>
            <person name="McIlroy S.J."/>
            <person name="Albertsen M."/>
            <person name="Andresen E.K."/>
            <person name="Saunders A.M."/>
            <person name="Kristiansen R."/>
            <person name="Stokholm-Bjerregaard M."/>
            <person name="Nielsen K.L."/>
            <person name="Nielsen P.H."/>
        </authorList>
    </citation>
    <scope>NUCLEOTIDE SEQUENCE</scope>
    <source>
        <strain evidence="2">Run_A_D11</strain>
    </source>
</reference>
<dbReference type="STRING" id="1400863.BN873_1080001"/>
<dbReference type="Proteomes" id="UP000035760">
    <property type="component" value="Unassembled WGS sequence"/>
</dbReference>
<evidence type="ECO:0000256" key="1">
    <source>
        <dbReference type="SAM" id="MobiDB-lite"/>
    </source>
</evidence>
<dbReference type="AlphaFoldDB" id="W6M150"/>
<proteinExistence type="predicted"/>
<evidence type="ECO:0000313" key="3">
    <source>
        <dbReference type="Proteomes" id="UP000035760"/>
    </source>
</evidence>
<keyword evidence="3" id="KW-1185">Reference proteome</keyword>
<protein>
    <submittedName>
        <fullName evidence="2">Uncharacterized protein</fullName>
    </submittedName>
</protein>
<feature type="region of interest" description="Disordered" evidence="1">
    <location>
        <begin position="1"/>
        <end position="23"/>
    </location>
</feature>
<accession>W6M150</accession>
<gene>
    <name evidence="2" type="ORF">BN873_1080001</name>
</gene>
<name>W6M150_9GAMM</name>
<reference evidence="2" key="1">
    <citation type="submission" date="2013-07" db="EMBL/GenBank/DDBJ databases">
        <authorList>
            <person name="McIlroy S."/>
        </authorList>
    </citation>
    <scope>NUCLEOTIDE SEQUENCE [LARGE SCALE GENOMIC DNA]</scope>
    <source>
        <strain evidence="2">Run_A_D11</strain>
    </source>
</reference>
<evidence type="ECO:0000313" key="2">
    <source>
        <dbReference type="EMBL" id="CDI01137.1"/>
    </source>
</evidence>
<sequence>MESTQNLATSAEAEPIKTFAAAH</sequence>
<dbReference type="EMBL" id="CBTJ020000011">
    <property type="protein sequence ID" value="CDI01137.1"/>
    <property type="molecule type" value="Genomic_DNA"/>
</dbReference>
<organism evidence="2 3">
    <name type="scientific">Candidatus Competibacter denitrificans Run_A_D11</name>
    <dbReference type="NCBI Taxonomy" id="1400863"/>
    <lineage>
        <taxon>Bacteria</taxon>
        <taxon>Pseudomonadati</taxon>
        <taxon>Pseudomonadota</taxon>
        <taxon>Gammaproteobacteria</taxon>
        <taxon>Candidatus Competibacteraceae</taxon>
        <taxon>Candidatus Competibacter</taxon>
    </lineage>
</organism>
<comment type="caution">
    <text evidence="2">The sequence shown here is derived from an EMBL/GenBank/DDBJ whole genome shotgun (WGS) entry which is preliminary data.</text>
</comment>